<dbReference type="PANTHER" id="PTHR24186:SF36">
    <property type="entry name" value="SERINE_THREONINE-PROTEIN PHOSPHATASE 6 REGULATORY ANKYRIN REPEAT SUBUNIT A-LIKE"/>
    <property type="match status" value="1"/>
</dbReference>
<dbReference type="Pfam" id="PF13962">
    <property type="entry name" value="PGG"/>
    <property type="match status" value="1"/>
</dbReference>
<evidence type="ECO:0000256" key="1">
    <source>
        <dbReference type="ARBA" id="ARBA00004141"/>
    </source>
</evidence>
<organism evidence="10 11">
    <name type="scientific">Elaeis guineensis var. tenera</name>
    <name type="common">Oil palm</name>
    <dbReference type="NCBI Taxonomy" id="51953"/>
    <lineage>
        <taxon>Eukaryota</taxon>
        <taxon>Viridiplantae</taxon>
        <taxon>Streptophyta</taxon>
        <taxon>Embryophyta</taxon>
        <taxon>Tracheophyta</taxon>
        <taxon>Spermatophyta</taxon>
        <taxon>Magnoliopsida</taxon>
        <taxon>Liliopsida</taxon>
        <taxon>Arecaceae</taxon>
        <taxon>Arecoideae</taxon>
        <taxon>Cocoseae</taxon>
        <taxon>Elaeidinae</taxon>
        <taxon>Elaeis</taxon>
    </lineage>
</organism>
<keyword evidence="10" id="KW-1185">Reference proteome</keyword>
<evidence type="ECO:0000256" key="5">
    <source>
        <dbReference type="ARBA" id="ARBA00023043"/>
    </source>
</evidence>
<dbReference type="OrthoDB" id="10040922at2759"/>
<feature type="non-terminal residue" evidence="11">
    <location>
        <position position="130"/>
    </location>
</feature>
<evidence type="ECO:0000313" key="10">
    <source>
        <dbReference type="Proteomes" id="UP000504607"/>
    </source>
</evidence>
<keyword evidence="2 8" id="KW-0812">Transmembrane</keyword>
<dbReference type="InParanoid" id="A0A6J0PCY8"/>
<sequence>MLQRKPMLTEYVDSLGRTPLHYAASEGYRNFVVVSVLVATVTFAAAFTVPGGYIADDHPGRGTAVLAKDRAFNWFLASDFFAFVSSTTATFLFAFTEALVVDKHFRRLGLSLAVGALFVAIGGMFCAFLS</sequence>
<evidence type="ECO:0000256" key="4">
    <source>
        <dbReference type="ARBA" id="ARBA00022989"/>
    </source>
</evidence>
<comment type="subcellular location">
    <subcellularLocation>
        <location evidence="1">Membrane</location>
        <topology evidence="1">Multi-pass membrane protein</topology>
    </subcellularLocation>
</comment>
<evidence type="ECO:0000313" key="11">
    <source>
        <dbReference type="RefSeq" id="XP_019703311.1"/>
    </source>
</evidence>
<keyword evidence="6 8" id="KW-0472">Membrane</keyword>
<evidence type="ECO:0000259" key="9">
    <source>
        <dbReference type="Pfam" id="PF13962"/>
    </source>
</evidence>
<dbReference type="InterPro" id="IPR026961">
    <property type="entry name" value="PGG_dom"/>
</dbReference>
<accession>A0A6J0PCY8</accession>
<reference evidence="11" key="1">
    <citation type="submission" date="2025-08" db="UniProtKB">
        <authorList>
            <consortium name="RefSeq"/>
        </authorList>
    </citation>
    <scope>IDENTIFICATION</scope>
</reference>
<name>A0A6J0PCY8_ELAGV</name>
<dbReference type="PANTHER" id="PTHR24186">
    <property type="entry name" value="PROTEIN PHOSPHATASE 1 REGULATORY SUBUNIT"/>
    <property type="match status" value="1"/>
</dbReference>
<dbReference type="AlphaFoldDB" id="A0A6J0PCY8"/>
<gene>
    <name evidence="11" type="primary">LOC109505295</name>
</gene>
<protein>
    <submittedName>
        <fullName evidence="11">Protein ACCELERATED CELL DEATH 6-like</fullName>
    </submittedName>
</protein>
<dbReference type="PROSITE" id="PS50297">
    <property type="entry name" value="ANK_REP_REGION"/>
    <property type="match status" value="1"/>
</dbReference>
<dbReference type="Proteomes" id="UP000504607">
    <property type="component" value="Unplaced"/>
</dbReference>
<keyword evidence="4 8" id="KW-1133">Transmembrane helix</keyword>
<feature type="transmembrane region" description="Helical" evidence="8">
    <location>
        <begin position="74"/>
        <end position="96"/>
    </location>
</feature>
<evidence type="ECO:0000256" key="6">
    <source>
        <dbReference type="ARBA" id="ARBA00023136"/>
    </source>
</evidence>
<keyword evidence="5 7" id="KW-0040">ANK repeat</keyword>
<evidence type="ECO:0000256" key="3">
    <source>
        <dbReference type="ARBA" id="ARBA00022737"/>
    </source>
</evidence>
<evidence type="ECO:0000256" key="7">
    <source>
        <dbReference type="PROSITE-ProRule" id="PRU00023"/>
    </source>
</evidence>
<dbReference type="InterPro" id="IPR002110">
    <property type="entry name" value="Ankyrin_rpt"/>
</dbReference>
<evidence type="ECO:0000256" key="2">
    <source>
        <dbReference type="ARBA" id="ARBA00022692"/>
    </source>
</evidence>
<feature type="transmembrane region" description="Helical" evidence="8">
    <location>
        <begin position="31"/>
        <end position="54"/>
    </location>
</feature>
<dbReference type="RefSeq" id="XP_019703311.1">
    <property type="nucleotide sequence ID" value="XM_019847752.1"/>
</dbReference>
<dbReference type="PROSITE" id="PS50088">
    <property type="entry name" value="ANK_REPEAT"/>
    <property type="match status" value="1"/>
</dbReference>
<evidence type="ECO:0000256" key="8">
    <source>
        <dbReference type="SAM" id="Phobius"/>
    </source>
</evidence>
<proteinExistence type="predicted"/>
<dbReference type="GO" id="GO:0005886">
    <property type="term" value="C:plasma membrane"/>
    <property type="evidence" value="ECO:0007669"/>
    <property type="project" value="TreeGrafter"/>
</dbReference>
<keyword evidence="3" id="KW-0677">Repeat</keyword>
<feature type="transmembrane region" description="Helical" evidence="8">
    <location>
        <begin position="108"/>
        <end position="129"/>
    </location>
</feature>
<feature type="repeat" description="ANK" evidence="7">
    <location>
        <begin position="15"/>
        <end position="38"/>
    </location>
</feature>
<feature type="domain" description="PGG" evidence="9">
    <location>
        <begin position="30"/>
        <end position="129"/>
    </location>
</feature>